<keyword evidence="3" id="KW-0460">Magnesium</keyword>
<gene>
    <name evidence="4" type="ORF">E2F50_00270</name>
</gene>
<dbReference type="Proteomes" id="UP000295238">
    <property type="component" value="Unassembled WGS sequence"/>
</dbReference>
<keyword evidence="2" id="KW-0479">Metal-binding</keyword>
<sequence>MAETFKIGSPRSLTLAAKALQSWRHRSWLILPLSELAQKRPQEADWIVVDLTDPDSVSLEAPEIPEHGFTGGSQRLAALLPCWSAPHAQVALTRALQLRTSAVVLSAAENGAEVQRLDVLLRVEEARIGLKGETAIVAMLSDAGLLAAASFRHSSSRLAAVALQAGQPPIDRRSHFSQFARAQLILAARAAGALAIDATSAATDPDAFRDECLDAYHSGFAGKFSVRPDQVATINNAFAATVQPEGRSSSNTSAPPSA</sequence>
<evidence type="ECO:0000256" key="2">
    <source>
        <dbReference type="ARBA" id="ARBA00022723"/>
    </source>
</evidence>
<reference evidence="4 5" key="1">
    <citation type="submission" date="2019-03" db="EMBL/GenBank/DDBJ databases">
        <title>Rhizobium sp. nov., an bacterium isolated from biocrust in Mu Us Desert.</title>
        <authorList>
            <person name="Lixiong L."/>
        </authorList>
    </citation>
    <scope>NUCLEOTIDE SEQUENCE [LARGE SCALE GENOMIC DNA]</scope>
    <source>
        <strain evidence="4 5">SPY-1</strain>
    </source>
</reference>
<evidence type="ECO:0000256" key="1">
    <source>
        <dbReference type="ARBA" id="ARBA00001946"/>
    </source>
</evidence>
<dbReference type="EMBL" id="SMTL01000001">
    <property type="protein sequence ID" value="TDK38633.1"/>
    <property type="molecule type" value="Genomic_DNA"/>
</dbReference>
<evidence type="ECO:0000256" key="3">
    <source>
        <dbReference type="ARBA" id="ARBA00022842"/>
    </source>
</evidence>
<protein>
    <recommendedName>
        <fullName evidence="6">HpcH/HpaI aldolase/citrate lyase domain-containing protein</fullName>
    </recommendedName>
</protein>
<dbReference type="AlphaFoldDB" id="A0A4R5ULD9"/>
<name>A0A4R5ULD9_9HYPH</name>
<comment type="caution">
    <text evidence="4">The sequence shown here is derived from an EMBL/GenBank/DDBJ whole genome shotgun (WGS) entry which is preliminary data.</text>
</comment>
<evidence type="ECO:0008006" key="6">
    <source>
        <dbReference type="Google" id="ProtNLM"/>
    </source>
</evidence>
<dbReference type="GO" id="GO:0003824">
    <property type="term" value="F:catalytic activity"/>
    <property type="evidence" value="ECO:0007669"/>
    <property type="project" value="InterPro"/>
</dbReference>
<organism evidence="4 5">
    <name type="scientific">Rhizobium deserti</name>
    <dbReference type="NCBI Taxonomy" id="2547961"/>
    <lineage>
        <taxon>Bacteria</taxon>
        <taxon>Pseudomonadati</taxon>
        <taxon>Pseudomonadota</taxon>
        <taxon>Alphaproteobacteria</taxon>
        <taxon>Hyphomicrobiales</taxon>
        <taxon>Rhizobiaceae</taxon>
        <taxon>Rhizobium/Agrobacterium group</taxon>
        <taxon>Rhizobium</taxon>
    </lineage>
</organism>
<dbReference type="Gene3D" id="3.20.20.60">
    <property type="entry name" value="Phosphoenolpyruvate-binding domains"/>
    <property type="match status" value="1"/>
</dbReference>
<comment type="cofactor">
    <cofactor evidence="1">
        <name>Mg(2+)</name>
        <dbReference type="ChEBI" id="CHEBI:18420"/>
    </cofactor>
</comment>
<dbReference type="GO" id="GO:0000287">
    <property type="term" value="F:magnesium ion binding"/>
    <property type="evidence" value="ECO:0007669"/>
    <property type="project" value="TreeGrafter"/>
</dbReference>
<dbReference type="SUPFAM" id="SSF51621">
    <property type="entry name" value="Phosphoenolpyruvate/pyruvate domain"/>
    <property type="match status" value="1"/>
</dbReference>
<dbReference type="PANTHER" id="PTHR32308">
    <property type="entry name" value="LYASE BETA SUBUNIT, PUTATIVE (AFU_ORTHOLOGUE AFUA_4G13030)-RELATED"/>
    <property type="match status" value="1"/>
</dbReference>
<dbReference type="OrthoDB" id="8364267at2"/>
<dbReference type="RefSeq" id="WP_133314082.1">
    <property type="nucleotide sequence ID" value="NZ_SMTL01000001.1"/>
</dbReference>
<evidence type="ECO:0000313" key="4">
    <source>
        <dbReference type="EMBL" id="TDK38633.1"/>
    </source>
</evidence>
<accession>A0A4R5ULD9</accession>
<keyword evidence="5" id="KW-1185">Reference proteome</keyword>
<dbReference type="InterPro" id="IPR015813">
    <property type="entry name" value="Pyrv/PenolPyrv_kinase-like_dom"/>
</dbReference>
<evidence type="ECO:0000313" key="5">
    <source>
        <dbReference type="Proteomes" id="UP000295238"/>
    </source>
</evidence>
<dbReference type="GO" id="GO:0006107">
    <property type="term" value="P:oxaloacetate metabolic process"/>
    <property type="evidence" value="ECO:0007669"/>
    <property type="project" value="TreeGrafter"/>
</dbReference>
<proteinExistence type="predicted"/>
<dbReference type="InterPro" id="IPR040442">
    <property type="entry name" value="Pyrv_kinase-like_dom_sf"/>
</dbReference>
<dbReference type="PANTHER" id="PTHR32308:SF10">
    <property type="entry name" value="CITRATE LYASE SUBUNIT BETA"/>
    <property type="match status" value="1"/>
</dbReference>